<evidence type="ECO:0000256" key="6">
    <source>
        <dbReference type="ARBA" id="ARBA00022771"/>
    </source>
</evidence>
<evidence type="ECO:0000256" key="11">
    <source>
        <dbReference type="ARBA" id="ARBA00023242"/>
    </source>
</evidence>
<feature type="compositionally biased region" description="Polar residues" evidence="13">
    <location>
        <begin position="184"/>
        <end position="195"/>
    </location>
</feature>
<evidence type="ECO:0000256" key="9">
    <source>
        <dbReference type="ARBA" id="ARBA00022853"/>
    </source>
</evidence>
<evidence type="ECO:0000256" key="2">
    <source>
        <dbReference type="ARBA" id="ARBA00012483"/>
    </source>
</evidence>
<comment type="similarity">
    <text evidence="12">Belongs to the RNF168 family.</text>
</comment>
<evidence type="ECO:0000256" key="12">
    <source>
        <dbReference type="HAMAP-Rule" id="MF_03066"/>
    </source>
</evidence>
<dbReference type="InterPro" id="IPR034725">
    <property type="entry name" value="RNF168"/>
</dbReference>
<dbReference type="InterPro" id="IPR013083">
    <property type="entry name" value="Znf_RING/FYVE/PHD"/>
</dbReference>
<comment type="catalytic activity">
    <reaction evidence="1 12">
        <text>S-ubiquitinyl-[E2 ubiquitin-conjugating enzyme]-L-cysteine + [acceptor protein]-L-lysine = [E2 ubiquitin-conjugating enzyme]-L-cysteine + N(6)-ubiquitinyl-[acceptor protein]-L-lysine.</text>
        <dbReference type="EC" id="2.3.2.27"/>
    </reaction>
</comment>
<dbReference type="Proteomes" id="UP000694546">
    <property type="component" value="Chromosome 16"/>
</dbReference>
<keyword evidence="11 12" id="KW-0539">Nucleus</keyword>
<dbReference type="HAMAP" id="MF_03066">
    <property type="entry name" value="RNF168"/>
    <property type="match status" value="1"/>
</dbReference>
<dbReference type="GO" id="GO:0006302">
    <property type="term" value="P:double-strand break repair"/>
    <property type="evidence" value="ECO:0007669"/>
    <property type="project" value="UniProtKB-UniRule"/>
</dbReference>
<dbReference type="CTD" id="165918"/>
<organism evidence="15 16">
    <name type="scientific">Gadus morhua</name>
    <name type="common">Atlantic cod</name>
    <dbReference type="NCBI Taxonomy" id="8049"/>
    <lineage>
        <taxon>Eukaryota</taxon>
        <taxon>Metazoa</taxon>
        <taxon>Chordata</taxon>
        <taxon>Craniata</taxon>
        <taxon>Vertebrata</taxon>
        <taxon>Euteleostomi</taxon>
        <taxon>Actinopterygii</taxon>
        <taxon>Neopterygii</taxon>
        <taxon>Teleostei</taxon>
        <taxon>Neoteleostei</taxon>
        <taxon>Acanthomorphata</taxon>
        <taxon>Zeiogadaria</taxon>
        <taxon>Gadariae</taxon>
        <taxon>Gadiformes</taxon>
        <taxon>Gadoidei</taxon>
        <taxon>Gadidae</taxon>
        <taxon>Gadus</taxon>
    </lineage>
</organism>
<dbReference type="Ensembl" id="ENSGMOT00000070707.1">
    <property type="protein sequence ID" value="ENSGMOP00000022473.1"/>
    <property type="gene ID" value="ENSGMOG00000024524.1"/>
</dbReference>
<dbReference type="GO" id="GO:0031491">
    <property type="term" value="F:nucleosome binding"/>
    <property type="evidence" value="ECO:0007669"/>
    <property type="project" value="TreeGrafter"/>
</dbReference>
<protein>
    <recommendedName>
        <fullName evidence="2">RING-type E3 ubiquitin transferase</fullName>
        <ecNumber evidence="2">2.3.2.27</ecNumber>
    </recommendedName>
</protein>
<proteinExistence type="inferred from homology"/>
<evidence type="ECO:0000256" key="4">
    <source>
        <dbReference type="ARBA" id="ARBA00022723"/>
    </source>
</evidence>
<feature type="compositionally biased region" description="Basic and acidic residues" evidence="13">
    <location>
        <begin position="357"/>
        <end position="369"/>
    </location>
</feature>
<dbReference type="PROSITE" id="PS50089">
    <property type="entry name" value="ZF_RING_2"/>
    <property type="match status" value="1"/>
</dbReference>
<dbReference type="OrthoDB" id="426657at2759"/>
<comment type="caution">
    <text evidence="12">Lacks conserved residue(s) required for the propagation of feature annotation.</text>
</comment>
<feature type="region of interest" description="Disordered" evidence="13">
    <location>
        <begin position="357"/>
        <end position="440"/>
    </location>
</feature>
<dbReference type="CDD" id="cd22265">
    <property type="entry name" value="UDM1_RNF168"/>
    <property type="match status" value="1"/>
</dbReference>
<name>A0A8C4ZW78_GADMO</name>
<feature type="short sequence motif" description="LR motif 2" evidence="12">
    <location>
        <begin position="366"/>
        <end position="377"/>
    </location>
</feature>
<keyword evidence="10 12" id="KW-0234">DNA repair</keyword>
<gene>
    <name evidence="15" type="primary">rnf168</name>
    <name evidence="12" type="synonym">RNF168</name>
</gene>
<feature type="domain" description="RING-type" evidence="14">
    <location>
        <begin position="20"/>
        <end position="59"/>
    </location>
</feature>
<dbReference type="GO" id="GO:0006325">
    <property type="term" value="P:chromatin organization"/>
    <property type="evidence" value="ECO:0007669"/>
    <property type="project" value="UniProtKB-KW"/>
</dbReference>
<comment type="pathway">
    <text evidence="12">Protein modification; protein ubiquitination.</text>
</comment>
<comment type="subcellular location">
    <subcellularLocation>
        <location evidence="12">Nucleus</location>
    </subcellularLocation>
    <text evidence="12">Localizes to double-strand breaks (DSBs) sites of DNA damage.</text>
</comment>
<dbReference type="AlphaFoldDB" id="A0A8C4ZW78"/>
<dbReference type="GO" id="GO:0010212">
    <property type="term" value="P:response to ionizing radiation"/>
    <property type="evidence" value="ECO:0007669"/>
    <property type="project" value="UniProtKB-UniRule"/>
</dbReference>
<dbReference type="CDD" id="cd16550">
    <property type="entry name" value="RING-HC_RNF168"/>
    <property type="match status" value="1"/>
</dbReference>
<dbReference type="InterPro" id="IPR051657">
    <property type="entry name" value="RNF168/RNF169_E3_ubiq-ligase"/>
</dbReference>
<evidence type="ECO:0000313" key="16">
    <source>
        <dbReference type="Proteomes" id="UP000694546"/>
    </source>
</evidence>
<dbReference type="KEGG" id="gmh:115528847"/>
<comment type="domain">
    <text evidence="12">The MIU motif (motif interacting with ubiquitin) mediates the interaction with both 'Lys-48'- and 'Lys-63'-linked ubiquitin chains. The UMI motif mediates interaction with ubiquitin with a preference for 'Lys-63'-linked ubiquitin. The specificity for different types of ubiquitin is mediated by juxtaposition of ubiquitin-binding motifs (MIU and UMI motifs) with LR motifs (LRMs).</text>
</comment>
<dbReference type="PANTHER" id="PTHR23328">
    <property type="entry name" value="RING-TYPE DOMAIN-CONTAINING PROTEIN"/>
    <property type="match status" value="1"/>
</dbReference>
<evidence type="ECO:0000256" key="1">
    <source>
        <dbReference type="ARBA" id="ARBA00000900"/>
    </source>
</evidence>
<keyword evidence="3 12" id="KW-0808">Transferase</keyword>
<keyword evidence="9 12" id="KW-0156">Chromatin regulator</keyword>
<evidence type="ECO:0000259" key="14">
    <source>
        <dbReference type="PROSITE" id="PS50089"/>
    </source>
</evidence>
<dbReference type="GeneTree" id="ENSGT00940000153680"/>
<dbReference type="GO" id="GO:0005634">
    <property type="term" value="C:nucleus"/>
    <property type="evidence" value="ECO:0007669"/>
    <property type="project" value="UniProtKB-SubCell"/>
</dbReference>
<feature type="compositionally biased region" description="Low complexity" evidence="13">
    <location>
        <begin position="383"/>
        <end position="393"/>
    </location>
</feature>
<dbReference type="EC" id="2.3.2.27" evidence="2"/>
<dbReference type="Pfam" id="PF13923">
    <property type="entry name" value="zf-C3HC4_2"/>
    <property type="match status" value="1"/>
</dbReference>
<dbReference type="GO" id="GO:0043130">
    <property type="term" value="F:ubiquitin binding"/>
    <property type="evidence" value="ECO:0007669"/>
    <property type="project" value="UniProtKB-UniRule"/>
</dbReference>
<feature type="compositionally biased region" description="Basic and acidic residues" evidence="13">
    <location>
        <begin position="394"/>
        <end position="404"/>
    </location>
</feature>
<evidence type="ECO:0000256" key="3">
    <source>
        <dbReference type="ARBA" id="ARBA00022679"/>
    </source>
</evidence>
<dbReference type="SMART" id="SM00184">
    <property type="entry name" value="RING"/>
    <property type="match status" value="1"/>
</dbReference>
<dbReference type="InterPro" id="IPR001841">
    <property type="entry name" value="Znf_RING"/>
</dbReference>
<feature type="compositionally biased region" description="Polar residues" evidence="13">
    <location>
        <begin position="406"/>
        <end position="417"/>
    </location>
</feature>
<evidence type="ECO:0000313" key="15">
    <source>
        <dbReference type="Ensembl" id="ENSGMOP00000022473.1"/>
    </source>
</evidence>
<evidence type="ECO:0000256" key="10">
    <source>
        <dbReference type="ARBA" id="ARBA00023204"/>
    </source>
</evidence>
<dbReference type="GO" id="GO:0016567">
    <property type="term" value="P:protein ubiquitination"/>
    <property type="evidence" value="ECO:0007669"/>
    <property type="project" value="UniProtKB-UniRule"/>
</dbReference>
<keyword evidence="4 12" id="KW-0479">Metal-binding</keyword>
<dbReference type="CDD" id="cd21952">
    <property type="entry name" value="MIU2_RNF168"/>
    <property type="match status" value="1"/>
</dbReference>
<dbReference type="GO" id="GO:0042393">
    <property type="term" value="F:histone binding"/>
    <property type="evidence" value="ECO:0007669"/>
    <property type="project" value="UniProtKB-UniRule"/>
</dbReference>
<keyword evidence="16" id="KW-1185">Reference proteome</keyword>
<dbReference type="GO" id="GO:0045739">
    <property type="term" value="P:positive regulation of DNA repair"/>
    <property type="evidence" value="ECO:0007669"/>
    <property type="project" value="UniProtKB-UniRule"/>
</dbReference>
<dbReference type="GO" id="GO:0035861">
    <property type="term" value="C:site of double-strand break"/>
    <property type="evidence" value="ECO:0007669"/>
    <property type="project" value="TreeGrafter"/>
</dbReference>
<keyword evidence="7 12" id="KW-0833">Ubl conjugation pathway</keyword>
<feature type="region of interest" description="Disordered" evidence="13">
    <location>
        <begin position="184"/>
        <end position="315"/>
    </location>
</feature>
<keyword evidence="5 12" id="KW-0227">DNA damage</keyword>
<keyword evidence="8 12" id="KW-0862">Zinc</keyword>
<accession>A0A8C4ZW78</accession>
<dbReference type="GeneID" id="115528847"/>
<reference evidence="15" key="2">
    <citation type="submission" date="2025-09" db="UniProtKB">
        <authorList>
            <consortium name="Ensembl"/>
        </authorList>
    </citation>
    <scope>IDENTIFICATION</scope>
</reference>
<dbReference type="GO" id="GO:0000151">
    <property type="term" value="C:ubiquitin ligase complex"/>
    <property type="evidence" value="ECO:0007669"/>
    <property type="project" value="UniProtKB-UniRule"/>
</dbReference>
<dbReference type="RefSeq" id="XP_030193075.1">
    <property type="nucleotide sequence ID" value="XM_030337215.1"/>
</dbReference>
<dbReference type="SUPFAM" id="SSF57850">
    <property type="entry name" value="RING/U-box"/>
    <property type="match status" value="1"/>
</dbReference>
<dbReference type="GO" id="GO:0008270">
    <property type="term" value="F:zinc ion binding"/>
    <property type="evidence" value="ECO:0007669"/>
    <property type="project" value="UniProtKB-KW"/>
</dbReference>
<evidence type="ECO:0000256" key="8">
    <source>
        <dbReference type="ARBA" id="ARBA00022833"/>
    </source>
</evidence>
<reference evidence="15" key="1">
    <citation type="submission" date="2025-08" db="UniProtKB">
        <authorList>
            <consortium name="Ensembl"/>
        </authorList>
    </citation>
    <scope>IDENTIFICATION</scope>
</reference>
<dbReference type="UniPathway" id="UPA00143"/>
<keyword evidence="6 12" id="KW-0863">Zinc-finger</keyword>
<dbReference type="PANTHER" id="PTHR23328:SF1">
    <property type="entry name" value="E3 UBIQUITIN-PROTEIN LIGASE RNF168"/>
    <property type="match status" value="1"/>
</dbReference>
<evidence type="ECO:0000256" key="13">
    <source>
        <dbReference type="SAM" id="MobiDB-lite"/>
    </source>
</evidence>
<evidence type="ECO:0000256" key="7">
    <source>
        <dbReference type="ARBA" id="ARBA00022786"/>
    </source>
</evidence>
<evidence type="ECO:0000256" key="5">
    <source>
        <dbReference type="ARBA" id="ARBA00022763"/>
    </source>
</evidence>
<dbReference type="Gene3D" id="3.30.40.10">
    <property type="entry name" value="Zinc/RING finger domain, C3HC4 (zinc finger)"/>
    <property type="match status" value="1"/>
</dbReference>
<dbReference type="OMA" id="RPRVCQP"/>
<dbReference type="GO" id="GO:0061630">
    <property type="term" value="F:ubiquitin protein ligase activity"/>
    <property type="evidence" value="ECO:0007669"/>
    <property type="project" value="UniProtKB-EC"/>
</dbReference>
<sequence>MAPVSEGQQGRRLVREDCLCPVCMEIYLEPVTLPCQHTFCKPCFLKSVDQATLCCPLCRKRISTWARLNSRKKTLVNEELWREVQDAFPLQCQRRLNGEEEVDEEHAESSRPRVCQPGEVRKEYEDQVSRLEEERRVGEEAESRASEEFIQLLLQEEELRLAQERRRQEEKLEEDERLARLLSQELNSSPVSEPASSHAKIKPAPGQIDRFLCPLPPRPTSSVTNRDNILLTPPPPDITRPASPRHPDTPRPAPPGDPDQTEAPPVLTPSSKRGSVHVETGPASSSSKRRCSSHPSTWPHQQVSDGSGVRGGGEGEEEVCVLLVEELSRQEEALFGRRQQEEQDRLVAELLQKELNKEEQRAFTDRSKGSADPYQLRRKARTPSRTSSSSSSSKRNEVGAERRATPNRQTASSSSSGPAPHLPGANKQASLKDMFRRLSN</sequence>
<feature type="short sequence motif" description="LR motif 1" evidence="12">
    <location>
        <begin position="114"/>
        <end position="132"/>
    </location>
</feature>